<proteinExistence type="predicted"/>
<comment type="caution">
    <text evidence="1">The sequence shown here is derived from an EMBL/GenBank/DDBJ whole genome shotgun (WGS) entry which is preliminary data.</text>
</comment>
<dbReference type="RefSeq" id="XP_049133050.1">
    <property type="nucleotide sequence ID" value="XM_049277093.1"/>
</dbReference>
<dbReference type="Proteomes" id="UP001055115">
    <property type="component" value="Unassembled WGS sequence"/>
</dbReference>
<accession>A0AA37UPH8</accession>
<evidence type="ECO:0000313" key="2">
    <source>
        <dbReference type="Proteomes" id="UP001055115"/>
    </source>
</evidence>
<protein>
    <submittedName>
        <fullName evidence="1">Uncharacterized protein</fullName>
    </submittedName>
</protein>
<evidence type="ECO:0000313" key="1">
    <source>
        <dbReference type="EMBL" id="GKT50700.1"/>
    </source>
</evidence>
<gene>
    <name evidence="1" type="ORF">ColSpa_10881</name>
</gene>
<dbReference type="GeneID" id="73331683"/>
<organism evidence="1 2">
    <name type="scientific">Colletotrichum spaethianum</name>
    <dbReference type="NCBI Taxonomy" id="700344"/>
    <lineage>
        <taxon>Eukaryota</taxon>
        <taxon>Fungi</taxon>
        <taxon>Dikarya</taxon>
        <taxon>Ascomycota</taxon>
        <taxon>Pezizomycotina</taxon>
        <taxon>Sordariomycetes</taxon>
        <taxon>Hypocreomycetidae</taxon>
        <taxon>Glomerellales</taxon>
        <taxon>Glomerellaceae</taxon>
        <taxon>Colletotrichum</taxon>
        <taxon>Colletotrichum spaethianum species complex</taxon>
    </lineage>
</organism>
<reference evidence="1 2" key="1">
    <citation type="submission" date="2022-03" db="EMBL/GenBank/DDBJ databases">
        <title>Genome data of Colletotrichum spp.</title>
        <authorList>
            <person name="Utami Y.D."/>
            <person name="Hiruma K."/>
        </authorList>
    </citation>
    <scope>NUCLEOTIDE SEQUENCE [LARGE SCALE GENOMIC DNA]</scope>
    <source>
        <strain evidence="1 2">MAFF 239500</strain>
    </source>
</reference>
<dbReference type="AlphaFoldDB" id="A0AA37UPH8"/>
<dbReference type="EMBL" id="BQXU01000040">
    <property type="protein sequence ID" value="GKT50700.1"/>
    <property type="molecule type" value="Genomic_DNA"/>
</dbReference>
<keyword evidence="2" id="KW-1185">Reference proteome</keyword>
<sequence>MFALAPDVLRTAPRCIRSETRYRSRDFKARLQDLVAAVEIPPAKLDAVTNQIGLGHAKTSRLWANTAGPWLWDGR</sequence>
<name>A0AA37UPH8_9PEZI</name>